<keyword evidence="2" id="KW-1185">Reference proteome</keyword>
<evidence type="ECO:0000313" key="2">
    <source>
        <dbReference type="Proteomes" id="UP000008068"/>
    </source>
</evidence>
<protein>
    <submittedName>
        <fullName evidence="1">Uncharacterized protein</fullName>
    </submittedName>
</protein>
<evidence type="ECO:0000313" key="1">
    <source>
        <dbReference type="EMBL" id="EGT42220.1"/>
    </source>
</evidence>
<gene>
    <name evidence="1" type="ORF">CAEBREN_23906</name>
</gene>
<dbReference type="Proteomes" id="UP000008068">
    <property type="component" value="Unassembled WGS sequence"/>
</dbReference>
<dbReference type="HOGENOM" id="CLU_2348528_0_0_1"/>
<dbReference type="InParanoid" id="G0P152"/>
<accession>G0P152</accession>
<organism evidence="2">
    <name type="scientific">Caenorhabditis brenneri</name>
    <name type="common">Nematode worm</name>
    <dbReference type="NCBI Taxonomy" id="135651"/>
    <lineage>
        <taxon>Eukaryota</taxon>
        <taxon>Metazoa</taxon>
        <taxon>Ecdysozoa</taxon>
        <taxon>Nematoda</taxon>
        <taxon>Chromadorea</taxon>
        <taxon>Rhabditida</taxon>
        <taxon>Rhabditina</taxon>
        <taxon>Rhabditomorpha</taxon>
        <taxon>Rhabditoidea</taxon>
        <taxon>Rhabditidae</taxon>
        <taxon>Peloderinae</taxon>
        <taxon>Caenorhabditis</taxon>
    </lineage>
</organism>
<sequence length="97" mass="11689">MRTDMYRVLYERIVSTRTNYERDFVEMLYVQDSEKQKEMIVLFYWIFFHSNLTTRKVGFYRSPDKVRDVVVKDVRTALTGFEYNRGETGVYDGTLGF</sequence>
<dbReference type="AlphaFoldDB" id="G0P152"/>
<dbReference type="EMBL" id="GL380008">
    <property type="protein sequence ID" value="EGT42220.1"/>
    <property type="molecule type" value="Genomic_DNA"/>
</dbReference>
<name>G0P152_CAEBE</name>
<reference evidence="2" key="1">
    <citation type="submission" date="2011-07" db="EMBL/GenBank/DDBJ databases">
        <authorList>
            <consortium name="Caenorhabditis brenneri Sequencing and Analysis Consortium"/>
            <person name="Wilson R.K."/>
        </authorList>
    </citation>
    <scope>NUCLEOTIDE SEQUENCE [LARGE SCALE GENOMIC DNA]</scope>
    <source>
        <strain evidence="2">PB2801</strain>
    </source>
</reference>
<proteinExistence type="predicted"/>